<dbReference type="PANTHER" id="PTHR43818:SF11">
    <property type="entry name" value="BCDNA.GH03377"/>
    <property type="match status" value="1"/>
</dbReference>
<organism evidence="4 5">
    <name type="scientific">Aquibacillus albus</name>
    <dbReference type="NCBI Taxonomy" id="1168171"/>
    <lineage>
        <taxon>Bacteria</taxon>
        <taxon>Bacillati</taxon>
        <taxon>Bacillota</taxon>
        <taxon>Bacilli</taxon>
        <taxon>Bacillales</taxon>
        <taxon>Bacillaceae</taxon>
        <taxon>Aquibacillus</taxon>
    </lineage>
</organism>
<dbReference type="InterPro" id="IPR050463">
    <property type="entry name" value="Gfo/Idh/MocA_oxidrdct_glycsds"/>
</dbReference>
<dbReference type="SUPFAM" id="SSF55347">
    <property type="entry name" value="Glyceraldehyde-3-phosphate dehydrogenase-like, C-terminal domain"/>
    <property type="match status" value="1"/>
</dbReference>
<dbReference type="Pfam" id="PF01408">
    <property type="entry name" value="GFO_IDH_MocA"/>
    <property type="match status" value="1"/>
</dbReference>
<evidence type="ECO:0000256" key="1">
    <source>
        <dbReference type="ARBA" id="ARBA00023002"/>
    </source>
</evidence>
<dbReference type="PANTHER" id="PTHR43818">
    <property type="entry name" value="BCDNA.GH03377"/>
    <property type="match status" value="1"/>
</dbReference>
<keyword evidence="5" id="KW-1185">Reference proteome</keyword>
<dbReference type="RefSeq" id="WP_204497739.1">
    <property type="nucleotide sequence ID" value="NZ_JAFBDR010000003.1"/>
</dbReference>
<comment type="caution">
    <text evidence="4">The sequence shown here is derived from an EMBL/GenBank/DDBJ whole genome shotgun (WGS) entry which is preliminary data.</text>
</comment>
<dbReference type="Gene3D" id="3.40.50.720">
    <property type="entry name" value="NAD(P)-binding Rossmann-like Domain"/>
    <property type="match status" value="1"/>
</dbReference>
<name>A0ABS2MX08_9BACI</name>
<dbReference type="SUPFAM" id="SSF51735">
    <property type="entry name" value="NAD(P)-binding Rossmann-fold domains"/>
    <property type="match status" value="1"/>
</dbReference>
<gene>
    <name evidence="4" type="ORF">JOC48_000786</name>
</gene>
<feature type="domain" description="GFO/IDH/MocA-like oxidoreductase" evidence="3">
    <location>
        <begin position="130"/>
        <end position="264"/>
    </location>
</feature>
<dbReference type="InterPro" id="IPR000683">
    <property type="entry name" value="Gfo/Idh/MocA-like_OxRdtase_N"/>
</dbReference>
<evidence type="ECO:0000259" key="2">
    <source>
        <dbReference type="Pfam" id="PF01408"/>
    </source>
</evidence>
<evidence type="ECO:0000313" key="5">
    <source>
        <dbReference type="Proteomes" id="UP001296943"/>
    </source>
</evidence>
<evidence type="ECO:0000259" key="3">
    <source>
        <dbReference type="Pfam" id="PF22725"/>
    </source>
</evidence>
<dbReference type="EMBL" id="JAFBDR010000003">
    <property type="protein sequence ID" value="MBM7570308.1"/>
    <property type="molecule type" value="Genomic_DNA"/>
</dbReference>
<sequence length="377" mass="41559">MASLNVGLIGCGNISGIYFKNAKKFDVLDIVACADIDMERAKLQAEEYDIPKVYTPEELLDDPEIDLVINLTIPAVHAEIALSCLEAGKHVYGEKPLAVSREDGKKVLEVAREKQLFVANAPDTFLGGGIQTCRKLIDDGWIGKPISATAFMMNHGHESWHPDATFYYQQGGGPMFDMGPYYLTALINLMGPIKRVTGSTATTFSERTITSQQNYGKKIQVNTPTQINGVIDFENGAVGSIITSFDTWHHHLPNIEIHGTEGSMVVPDPNNFGGPVYVRRHDHKEWSEIPLTHGFTENSRGLGVADMAHAILTNKTARANGDLAYHVLDVMHGFHDASNSGNHYVLASTCEQPEAMPVGINKHNFDSFYQYKEVVQK</sequence>
<reference evidence="4 5" key="1">
    <citation type="submission" date="2021-01" db="EMBL/GenBank/DDBJ databases">
        <title>Genomic Encyclopedia of Type Strains, Phase IV (KMG-IV): sequencing the most valuable type-strain genomes for metagenomic binning, comparative biology and taxonomic classification.</title>
        <authorList>
            <person name="Goeker M."/>
        </authorList>
    </citation>
    <scope>NUCLEOTIDE SEQUENCE [LARGE SCALE GENOMIC DNA]</scope>
    <source>
        <strain evidence="4 5">DSM 23711</strain>
    </source>
</reference>
<dbReference type="InterPro" id="IPR036291">
    <property type="entry name" value="NAD(P)-bd_dom_sf"/>
</dbReference>
<evidence type="ECO:0000313" key="4">
    <source>
        <dbReference type="EMBL" id="MBM7570308.1"/>
    </source>
</evidence>
<proteinExistence type="predicted"/>
<dbReference type="Proteomes" id="UP001296943">
    <property type="component" value="Unassembled WGS sequence"/>
</dbReference>
<accession>A0ABS2MX08</accession>
<feature type="domain" description="Gfo/Idh/MocA-like oxidoreductase N-terminal" evidence="2">
    <location>
        <begin position="4"/>
        <end position="118"/>
    </location>
</feature>
<dbReference type="Gene3D" id="3.30.360.10">
    <property type="entry name" value="Dihydrodipicolinate Reductase, domain 2"/>
    <property type="match status" value="1"/>
</dbReference>
<keyword evidence="1" id="KW-0560">Oxidoreductase</keyword>
<protein>
    <submittedName>
        <fullName evidence="4">Dehydrogenase</fullName>
    </submittedName>
</protein>
<dbReference type="InterPro" id="IPR055170">
    <property type="entry name" value="GFO_IDH_MocA-like_dom"/>
</dbReference>
<dbReference type="Pfam" id="PF22725">
    <property type="entry name" value="GFO_IDH_MocA_C3"/>
    <property type="match status" value="1"/>
</dbReference>